<feature type="domain" description="FAD-binding PCMH-type" evidence="5">
    <location>
        <begin position="37"/>
        <end position="219"/>
    </location>
</feature>
<dbReference type="GO" id="GO:0003824">
    <property type="term" value="F:catalytic activity"/>
    <property type="evidence" value="ECO:0007669"/>
    <property type="project" value="InterPro"/>
</dbReference>
<dbReference type="Pfam" id="PF02913">
    <property type="entry name" value="FAD-oxidase_C"/>
    <property type="match status" value="1"/>
</dbReference>
<evidence type="ECO:0000256" key="3">
    <source>
        <dbReference type="ARBA" id="ARBA00022630"/>
    </source>
</evidence>
<dbReference type="EMBL" id="FNAK01000006">
    <property type="protein sequence ID" value="SDE37805.1"/>
    <property type="molecule type" value="Genomic_DNA"/>
</dbReference>
<dbReference type="GO" id="GO:0022904">
    <property type="term" value="P:respiratory electron transport chain"/>
    <property type="evidence" value="ECO:0007669"/>
    <property type="project" value="TreeGrafter"/>
</dbReference>
<evidence type="ECO:0000256" key="2">
    <source>
        <dbReference type="ARBA" id="ARBA00008000"/>
    </source>
</evidence>
<dbReference type="Gene3D" id="3.30.70.2740">
    <property type="match status" value="1"/>
</dbReference>
<organism evidence="6 7">
    <name type="scientific">Kordiimonas lacus</name>
    <dbReference type="NCBI Taxonomy" id="637679"/>
    <lineage>
        <taxon>Bacteria</taxon>
        <taxon>Pseudomonadati</taxon>
        <taxon>Pseudomonadota</taxon>
        <taxon>Alphaproteobacteria</taxon>
        <taxon>Kordiimonadales</taxon>
        <taxon>Kordiimonadaceae</taxon>
        <taxon>Kordiimonas</taxon>
    </lineage>
</organism>
<dbReference type="PANTHER" id="PTHR43716">
    <property type="entry name" value="D-2-HYDROXYGLUTARATE DEHYDROGENASE, MITOCHONDRIAL"/>
    <property type="match status" value="1"/>
</dbReference>
<dbReference type="InterPro" id="IPR016167">
    <property type="entry name" value="FAD-bd_PCMH_sub1"/>
</dbReference>
<evidence type="ECO:0000313" key="6">
    <source>
        <dbReference type="EMBL" id="SDE37805.1"/>
    </source>
</evidence>
<dbReference type="RefSeq" id="WP_068306859.1">
    <property type="nucleotide sequence ID" value="NZ_FNAK01000006.1"/>
</dbReference>
<dbReference type="Gene3D" id="1.10.45.10">
    <property type="entry name" value="Vanillyl-alcohol Oxidase, Chain A, domain 4"/>
    <property type="match status" value="1"/>
</dbReference>
<evidence type="ECO:0000259" key="5">
    <source>
        <dbReference type="PROSITE" id="PS51387"/>
    </source>
</evidence>
<dbReference type="InterPro" id="IPR016171">
    <property type="entry name" value="Vanillyl_alc_oxidase_C-sub2"/>
</dbReference>
<sequence length="472" mass="50032">MTDQKHIDALVALAGPKGASTDAGEIAPHLREWRDKFNGQTPLMLAPTDTATAAKLVRYCNDHKIAIVPQGGNTGLVGGGIPGLEGRDEVLFSTKRMRGSITVDPDDMTITADAGFTVAEMQAAAADHDLLFPLSLASEGSCTAGGVVSTNAGGVHVVRYGTTRALTLGLEAVLADGSILHDLSALRKDNTGYDLTQLMVGAEGTLGVITKVTFKLAPAEKQLHSCWLAVGSPQDALRLLRSAREATGDRVSAFELMPRFGLELVLAHIPGTTDPLEEAHPWYVLTDIASSSMDPALESQVNDWLEREMTAGTIKDGVVASTLAQREALWRLRETMSEAQKHEGGSIKHDISVPVSKVPAFLEEAGAAVQATCPGARLTPFGHLGDGNIHFNVMQPKEADKQTFLDGWEAMNAMVHDIVTCYGGSISAEHGIGTLKRAELARLKDPAQLAAMRAVKAALDPNNILNPGALFG</sequence>
<dbReference type="STRING" id="637679.GCA_001550055_03149"/>
<dbReference type="SUPFAM" id="SSF56176">
    <property type="entry name" value="FAD-binding/transporter-associated domain-like"/>
    <property type="match status" value="1"/>
</dbReference>
<keyword evidence="7" id="KW-1185">Reference proteome</keyword>
<dbReference type="InterPro" id="IPR016166">
    <property type="entry name" value="FAD-bd_PCMH"/>
</dbReference>
<accession>A0A1G7CHB7</accession>
<dbReference type="OrthoDB" id="9811557at2"/>
<dbReference type="Gene3D" id="3.30.465.10">
    <property type="match status" value="1"/>
</dbReference>
<dbReference type="Gene3D" id="3.30.70.2190">
    <property type="match status" value="1"/>
</dbReference>
<evidence type="ECO:0000256" key="4">
    <source>
        <dbReference type="ARBA" id="ARBA00022827"/>
    </source>
</evidence>
<dbReference type="AlphaFoldDB" id="A0A1G7CHB7"/>
<reference evidence="6 7" key="1">
    <citation type="submission" date="2016-10" db="EMBL/GenBank/DDBJ databases">
        <authorList>
            <person name="de Groot N.N."/>
        </authorList>
    </citation>
    <scope>NUCLEOTIDE SEQUENCE [LARGE SCALE GENOMIC DNA]</scope>
    <source>
        <strain evidence="6 7">CGMCC 1.9109</strain>
    </source>
</reference>
<keyword evidence="3" id="KW-0285">Flavoprotein</keyword>
<dbReference type="InterPro" id="IPR004113">
    <property type="entry name" value="FAD-bd_oxidored_4_C"/>
</dbReference>
<dbReference type="Gene3D" id="3.30.43.10">
    <property type="entry name" value="Uridine Diphospho-n-acetylenolpyruvylglucosamine Reductase, domain 2"/>
    <property type="match status" value="1"/>
</dbReference>
<dbReference type="GO" id="GO:0071949">
    <property type="term" value="F:FAD binding"/>
    <property type="evidence" value="ECO:0007669"/>
    <property type="project" value="InterPro"/>
</dbReference>
<gene>
    <name evidence="6" type="ORF">SAMN04488071_2772</name>
</gene>
<dbReference type="PROSITE" id="PS51387">
    <property type="entry name" value="FAD_PCMH"/>
    <property type="match status" value="1"/>
</dbReference>
<evidence type="ECO:0000313" key="7">
    <source>
        <dbReference type="Proteomes" id="UP000183685"/>
    </source>
</evidence>
<keyword evidence="4" id="KW-0274">FAD</keyword>
<dbReference type="FunFam" id="1.10.45.10:FF:000001">
    <property type="entry name" value="D-lactate dehydrogenase mitochondrial"/>
    <property type="match status" value="1"/>
</dbReference>
<name>A0A1G7CHB7_9PROT</name>
<dbReference type="InterPro" id="IPR016164">
    <property type="entry name" value="FAD-linked_Oxase-like_C"/>
</dbReference>
<dbReference type="InterPro" id="IPR016169">
    <property type="entry name" value="FAD-bd_PCMH_sub2"/>
</dbReference>
<proteinExistence type="inferred from homology"/>
<protein>
    <submittedName>
        <fullName evidence="6">FAD/FMN-containing dehydrogenase</fullName>
    </submittedName>
</protein>
<dbReference type="Pfam" id="PF01565">
    <property type="entry name" value="FAD_binding_4"/>
    <property type="match status" value="1"/>
</dbReference>
<dbReference type="PANTHER" id="PTHR43716:SF2">
    <property type="entry name" value="BLL6224 PROTEIN"/>
    <property type="match status" value="1"/>
</dbReference>
<evidence type="ECO:0000256" key="1">
    <source>
        <dbReference type="ARBA" id="ARBA00001974"/>
    </source>
</evidence>
<dbReference type="InterPro" id="IPR036318">
    <property type="entry name" value="FAD-bd_PCMH-like_sf"/>
</dbReference>
<comment type="similarity">
    <text evidence="2">Belongs to the FAD-binding oxidoreductase/transferase type 4 family.</text>
</comment>
<dbReference type="Proteomes" id="UP000183685">
    <property type="component" value="Unassembled WGS sequence"/>
</dbReference>
<dbReference type="SUPFAM" id="SSF55103">
    <property type="entry name" value="FAD-linked oxidases, C-terminal domain"/>
    <property type="match status" value="1"/>
</dbReference>
<dbReference type="InterPro" id="IPR006094">
    <property type="entry name" value="Oxid_FAD_bind_N"/>
</dbReference>
<comment type="cofactor">
    <cofactor evidence="1">
        <name>FAD</name>
        <dbReference type="ChEBI" id="CHEBI:57692"/>
    </cofactor>
</comment>
<dbReference type="InterPro" id="IPR051264">
    <property type="entry name" value="FAD-oxidored/transferase_4"/>
</dbReference>